<evidence type="ECO:0008006" key="3">
    <source>
        <dbReference type="Google" id="ProtNLM"/>
    </source>
</evidence>
<dbReference type="NCBIfam" id="TIGR02532">
    <property type="entry name" value="IV_pilin_GFxxxE"/>
    <property type="match status" value="1"/>
</dbReference>
<accession>A0A1G2E4D9</accession>
<evidence type="ECO:0000313" key="2">
    <source>
        <dbReference type="Proteomes" id="UP000178721"/>
    </source>
</evidence>
<gene>
    <name evidence="1" type="ORF">A2654_01270</name>
</gene>
<dbReference type="Pfam" id="PF07963">
    <property type="entry name" value="N_methyl"/>
    <property type="match status" value="1"/>
</dbReference>
<comment type="caution">
    <text evidence="1">The sequence shown here is derived from an EMBL/GenBank/DDBJ whole genome shotgun (WGS) entry which is preliminary data.</text>
</comment>
<sequence length="171" mass="18709">MRNKGFTLIEMVVAVAVFSLLVGATSSIFLSSIKNQKQSLATQEILDQTSYLMEYMSRALRMAKKDMAGSCTGAAKLNYAFAGQCLKFLNYNGACQQFCLEGARLKDENGNYLTSANLQVANFAVMLSGASQPPADYLQPRVTISLNVAGQEQTSIKIQTTVSQRNLDIRK</sequence>
<dbReference type="PROSITE" id="PS00409">
    <property type="entry name" value="PROKAR_NTER_METHYL"/>
    <property type="match status" value="1"/>
</dbReference>
<dbReference type="SUPFAM" id="SSF54523">
    <property type="entry name" value="Pili subunits"/>
    <property type="match status" value="1"/>
</dbReference>
<evidence type="ECO:0000313" key="1">
    <source>
        <dbReference type="EMBL" id="OGZ20726.1"/>
    </source>
</evidence>
<reference evidence="1 2" key="1">
    <citation type="journal article" date="2016" name="Nat. Commun.">
        <title>Thousands of microbial genomes shed light on interconnected biogeochemical processes in an aquifer system.</title>
        <authorList>
            <person name="Anantharaman K."/>
            <person name="Brown C.T."/>
            <person name="Hug L.A."/>
            <person name="Sharon I."/>
            <person name="Castelle C.J."/>
            <person name="Probst A.J."/>
            <person name="Thomas B.C."/>
            <person name="Singh A."/>
            <person name="Wilkins M.J."/>
            <person name="Karaoz U."/>
            <person name="Brodie E.L."/>
            <person name="Williams K.H."/>
            <person name="Hubbard S.S."/>
            <person name="Banfield J.F."/>
        </authorList>
    </citation>
    <scope>NUCLEOTIDE SEQUENCE [LARGE SCALE GENOMIC DNA]</scope>
</reference>
<organism evidence="1 2">
    <name type="scientific">Candidatus Nealsonbacteria bacterium RIFCSPHIGHO2_01_FULL_43_31</name>
    <dbReference type="NCBI Taxonomy" id="1801665"/>
    <lineage>
        <taxon>Bacteria</taxon>
        <taxon>Candidatus Nealsoniibacteriota</taxon>
    </lineage>
</organism>
<protein>
    <recommendedName>
        <fullName evidence="3">Prepilin-type N-terminal cleavage/methylation domain-containing protein</fullName>
    </recommendedName>
</protein>
<dbReference type="AlphaFoldDB" id="A0A1G2E4D9"/>
<name>A0A1G2E4D9_9BACT</name>
<dbReference type="InterPro" id="IPR012902">
    <property type="entry name" value="N_methyl_site"/>
</dbReference>
<dbReference type="Proteomes" id="UP000178721">
    <property type="component" value="Unassembled WGS sequence"/>
</dbReference>
<dbReference type="InterPro" id="IPR045584">
    <property type="entry name" value="Pilin-like"/>
</dbReference>
<dbReference type="EMBL" id="MHMA01000003">
    <property type="protein sequence ID" value="OGZ20726.1"/>
    <property type="molecule type" value="Genomic_DNA"/>
</dbReference>
<proteinExistence type="predicted"/>